<evidence type="ECO:0000256" key="1">
    <source>
        <dbReference type="ARBA" id="ARBA00004370"/>
    </source>
</evidence>
<keyword evidence="6" id="KW-0812">Transmembrane</keyword>
<keyword evidence="2" id="KW-0547">Nucleotide-binding</keyword>
<dbReference type="InterPro" id="IPR027094">
    <property type="entry name" value="Mitofusin_fam"/>
</dbReference>
<dbReference type="Pfam" id="PF00350">
    <property type="entry name" value="Dynamin_N"/>
    <property type="match status" value="1"/>
</dbReference>
<evidence type="ECO:0000256" key="6">
    <source>
        <dbReference type="SAM" id="Phobius"/>
    </source>
</evidence>
<evidence type="ECO:0000256" key="2">
    <source>
        <dbReference type="ARBA" id="ARBA00022741"/>
    </source>
</evidence>
<feature type="domain" description="Dynamin N-terminal" evidence="7">
    <location>
        <begin position="60"/>
        <end position="209"/>
    </location>
</feature>
<keyword evidence="4" id="KW-0342">GTP-binding</keyword>
<dbReference type="GO" id="GO:0003924">
    <property type="term" value="F:GTPase activity"/>
    <property type="evidence" value="ECO:0007669"/>
    <property type="project" value="InterPro"/>
</dbReference>
<dbReference type="PANTHER" id="PTHR10465:SF0">
    <property type="entry name" value="SARCALUMENIN"/>
    <property type="match status" value="1"/>
</dbReference>
<dbReference type="PANTHER" id="PTHR10465">
    <property type="entry name" value="TRANSMEMBRANE GTPASE FZO1"/>
    <property type="match status" value="1"/>
</dbReference>
<evidence type="ECO:0000256" key="5">
    <source>
        <dbReference type="ARBA" id="ARBA00023136"/>
    </source>
</evidence>
<feature type="transmembrane region" description="Helical" evidence="6">
    <location>
        <begin position="338"/>
        <end position="355"/>
    </location>
</feature>
<dbReference type="GO" id="GO:0005525">
    <property type="term" value="F:GTP binding"/>
    <property type="evidence" value="ECO:0007669"/>
    <property type="project" value="UniProtKB-KW"/>
</dbReference>
<dbReference type="InterPro" id="IPR045063">
    <property type="entry name" value="Dynamin_N"/>
</dbReference>
<evidence type="ECO:0000256" key="4">
    <source>
        <dbReference type="ARBA" id="ARBA00023134"/>
    </source>
</evidence>
<sequence>MAKTATEERIKRLKSHLEQENPSLAEVVEYFQELDAVARKLGFMNADDSYAIQIAWWPVVAVLGTFSAGKSTFLNEYLGQSLQRTGNQAVDDKFTVISYGSNEEPKQLPGLALDSDPRFPFYQISQEIESGAEGEGKRIDSYLQLKTCNADVLKGKILIDSPGFDADKQRNATLLITDHIMGLSDLVLVFFDARHPEPGAMTDTLEHLVANTINRQDSDKFLYILNQIDNTVREDNPEEVVAAWQRAMAQSGLTAGRFYRIYSESAAAPIADQQILDRMRAKRDEDLGDIKSRIEQLDVDRAYRITGLLEQSGKHLRDVLIPELIDARRLWFKRARRLNGVVFAAIIIGFAYWSLSSDTWDGFMFTPMAGLAPALQLLAGGTVVVVLGILYAYLRQLAGRSVLRKLQRDGRPGKDGKRLSMAFERNLESWSKHMSAEHPHGWSGRTQRKLDKLIASADILVQKLNDRFTRPSGSDTKEQ</sequence>
<reference evidence="8" key="1">
    <citation type="journal article" date="2015" name="Nature">
        <title>Complex archaea that bridge the gap between prokaryotes and eukaryotes.</title>
        <authorList>
            <person name="Spang A."/>
            <person name="Saw J.H."/>
            <person name="Jorgensen S.L."/>
            <person name="Zaremba-Niedzwiedzka K."/>
            <person name="Martijn J."/>
            <person name="Lind A.E."/>
            <person name="van Eijk R."/>
            <person name="Schleper C."/>
            <person name="Guy L."/>
            <person name="Ettema T.J."/>
        </authorList>
    </citation>
    <scope>NUCLEOTIDE SEQUENCE</scope>
</reference>
<proteinExistence type="predicted"/>
<keyword evidence="3" id="KW-0378">Hydrolase</keyword>
<dbReference type="InterPro" id="IPR027417">
    <property type="entry name" value="P-loop_NTPase"/>
</dbReference>
<evidence type="ECO:0000313" key="8">
    <source>
        <dbReference type="EMBL" id="KKO10562.1"/>
    </source>
</evidence>
<dbReference type="EMBL" id="LAZR01000004">
    <property type="protein sequence ID" value="KKO10562.1"/>
    <property type="molecule type" value="Genomic_DNA"/>
</dbReference>
<dbReference type="SUPFAM" id="SSF52540">
    <property type="entry name" value="P-loop containing nucleoside triphosphate hydrolases"/>
    <property type="match status" value="1"/>
</dbReference>
<comment type="subcellular location">
    <subcellularLocation>
        <location evidence="1">Membrane</location>
    </subcellularLocation>
</comment>
<organism evidence="8">
    <name type="scientific">marine sediment metagenome</name>
    <dbReference type="NCBI Taxonomy" id="412755"/>
    <lineage>
        <taxon>unclassified sequences</taxon>
        <taxon>metagenomes</taxon>
        <taxon>ecological metagenomes</taxon>
    </lineage>
</organism>
<keyword evidence="6" id="KW-1133">Transmembrane helix</keyword>
<gene>
    <name evidence="8" type="ORF">LCGC14_0020410</name>
</gene>
<name>A0A0F9YEB6_9ZZZZ</name>
<accession>A0A0F9YEB6</accession>
<keyword evidence="5 6" id="KW-0472">Membrane</keyword>
<evidence type="ECO:0000256" key="3">
    <source>
        <dbReference type="ARBA" id="ARBA00022801"/>
    </source>
</evidence>
<comment type="caution">
    <text evidence="8">The sequence shown here is derived from an EMBL/GenBank/DDBJ whole genome shotgun (WGS) entry which is preliminary data.</text>
</comment>
<protein>
    <recommendedName>
        <fullName evidence="7">Dynamin N-terminal domain-containing protein</fullName>
    </recommendedName>
</protein>
<evidence type="ECO:0000259" key="7">
    <source>
        <dbReference type="Pfam" id="PF00350"/>
    </source>
</evidence>
<dbReference type="GO" id="GO:0016020">
    <property type="term" value="C:membrane"/>
    <property type="evidence" value="ECO:0007669"/>
    <property type="project" value="UniProtKB-SubCell"/>
</dbReference>
<feature type="transmembrane region" description="Helical" evidence="6">
    <location>
        <begin position="375"/>
        <end position="394"/>
    </location>
</feature>
<dbReference type="AlphaFoldDB" id="A0A0F9YEB6"/>
<dbReference type="Gene3D" id="3.40.50.300">
    <property type="entry name" value="P-loop containing nucleotide triphosphate hydrolases"/>
    <property type="match status" value="1"/>
</dbReference>